<protein>
    <submittedName>
        <fullName evidence="1">Uncharacterized protein</fullName>
    </submittedName>
</protein>
<dbReference type="AlphaFoldDB" id="A0A5B7F3R3"/>
<gene>
    <name evidence="1" type="ORF">E2C01_033270</name>
</gene>
<name>A0A5B7F3R3_PORTR</name>
<dbReference type="Proteomes" id="UP000324222">
    <property type="component" value="Unassembled WGS sequence"/>
</dbReference>
<organism evidence="1 2">
    <name type="scientific">Portunus trituberculatus</name>
    <name type="common">Swimming crab</name>
    <name type="synonym">Neptunus trituberculatus</name>
    <dbReference type="NCBI Taxonomy" id="210409"/>
    <lineage>
        <taxon>Eukaryota</taxon>
        <taxon>Metazoa</taxon>
        <taxon>Ecdysozoa</taxon>
        <taxon>Arthropoda</taxon>
        <taxon>Crustacea</taxon>
        <taxon>Multicrustacea</taxon>
        <taxon>Malacostraca</taxon>
        <taxon>Eumalacostraca</taxon>
        <taxon>Eucarida</taxon>
        <taxon>Decapoda</taxon>
        <taxon>Pleocyemata</taxon>
        <taxon>Brachyura</taxon>
        <taxon>Eubrachyura</taxon>
        <taxon>Portunoidea</taxon>
        <taxon>Portunidae</taxon>
        <taxon>Portuninae</taxon>
        <taxon>Portunus</taxon>
    </lineage>
</organism>
<evidence type="ECO:0000313" key="2">
    <source>
        <dbReference type="Proteomes" id="UP000324222"/>
    </source>
</evidence>
<evidence type="ECO:0000313" key="1">
    <source>
        <dbReference type="EMBL" id="MPC39723.1"/>
    </source>
</evidence>
<comment type="caution">
    <text evidence="1">The sequence shown here is derived from an EMBL/GenBank/DDBJ whole genome shotgun (WGS) entry which is preliminary data.</text>
</comment>
<dbReference type="EMBL" id="VSRR010004452">
    <property type="protein sequence ID" value="MPC39723.1"/>
    <property type="molecule type" value="Genomic_DNA"/>
</dbReference>
<accession>A0A5B7F3R3</accession>
<proteinExistence type="predicted"/>
<keyword evidence="2" id="KW-1185">Reference proteome</keyword>
<reference evidence="1 2" key="1">
    <citation type="submission" date="2019-05" db="EMBL/GenBank/DDBJ databases">
        <title>Another draft genome of Portunus trituberculatus and its Hox gene families provides insights of decapod evolution.</title>
        <authorList>
            <person name="Jeong J.-H."/>
            <person name="Song I."/>
            <person name="Kim S."/>
            <person name="Choi T."/>
            <person name="Kim D."/>
            <person name="Ryu S."/>
            <person name="Kim W."/>
        </authorList>
    </citation>
    <scope>NUCLEOTIDE SEQUENCE [LARGE SCALE GENOMIC DNA]</scope>
    <source>
        <tissue evidence="1">Muscle</tissue>
    </source>
</reference>
<sequence length="65" mass="7225">MTLARLLSRGKRTVNGGECGGEASAEGETLSPPKCPIFLDFPISFVWLKLLMETVDLVRRVFEKN</sequence>